<sequence length="229" mass="26953">MLRVEIIAKGDVQRVGYRDAVQNIARKLRLSGTVENVEPYDVRIVAEGEEDALKEFLRAINIQERPIRVEELQVRWADATGEFQYFRILRGDWQEELGERFDVAIRYLHRSIELGEQNLAVSKETLAVSKENLSIGRMMLEKQDQMLEKQDRMLEKQDAMLEKQDQMLEKQDQMLEKQDAMLEKQDETIEELRGMRSDLREHMDKRFARIENEIAEIKRAIRELGGSCI</sequence>
<dbReference type="HOGENOM" id="CLU_080336_0_0_2"/>
<keyword evidence="6" id="KW-1185">Reference proteome</keyword>
<dbReference type="Pfam" id="PF00708">
    <property type="entry name" value="Acylphosphatase"/>
    <property type="match status" value="1"/>
</dbReference>
<evidence type="ECO:0000313" key="6">
    <source>
        <dbReference type="Proteomes" id="UP000000674"/>
    </source>
</evidence>
<accession>A0B7R3</accession>
<dbReference type="GeneID" id="4461783"/>
<comment type="catalytic activity">
    <reaction evidence="1">
        <text>an acyl phosphate + H2O = a carboxylate + phosphate + H(+)</text>
        <dbReference type="Rhea" id="RHEA:14965"/>
        <dbReference type="ChEBI" id="CHEBI:15377"/>
        <dbReference type="ChEBI" id="CHEBI:15378"/>
        <dbReference type="ChEBI" id="CHEBI:29067"/>
        <dbReference type="ChEBI" id="CHEBI:43474"/>
        <dbReference type="ChEBI" id="CHEBI:59918"/>
        <dbReference type="EC" id="3.6.1.7"/>
    </reaction>
</comment>
<gene>
    <name evidence="5" type="ordered locus">Mthe_0949</name>
</gene>
<dbReference type="InterPro" id="IPR036046">
    <property type="entry name" value="Acylphosphatase-like_dom_sf"/>
</dbReference>
<protein>
    <recommendedName>
        <fullName evidence="1">acylphosphatase</fullName>
        <ecNumber evidence="1">3.6.1.7</ecNumber>
    </recommendedName>
</protein>
<dbReference type="EC" id="3.6.1.7" evidence="1"/>
<dbReference type="Proteomes" id="UP000000674">
    <property type="component" value="Chromosome"/>
</dbReference>
<dbReference type="KEGG" id="mtp:Mthe_0949"/>
<feature type="active site" evidence="1">
    <location>
        <position position="36"/>
    </location>
</feature>
<organism evidence="5 6">
    <name type="scientific">Methanothrix thermoacetophila (strain DSM 6194 / JCM 14653 / NBRC 101360 / PT)</name>
    <name type="common">Methanosaeta thermophila</name>
    <dbReference type="NCBI Taxonomy" id="349307"/>
    <lineage>
        <taxon>Archaea</taxon>
        <taxon>Methanobacteriati</taxon>
        <taxon>Methanobacteriota</taxon>
        <taxon>Stenosarchaea group</taxon>
        <taxon>Methanomicrobia</taxon>
        <taxon>Methanotrichales</taxon>
        <taxon>Methanotrichaceae</taxon>
        <taxon>Methanothrix</taxon>
    </lineage>
</organism>
<dbReference type="InterPro" id="IPR020456">
    <property type="entry name" value="Acylphosphatase"/>
</dbReference>
<name>A0B7R3_METTP</name>
<proteinExistence type="inferred from homology"/>
<dbReference type="Gene3D" id="3.30.70.100">
    <property type="match status" value="1"/>
</dbReference>
<dbReference type="PANTHER" id="PTHR47268">
    <property type="entry name" value="ACYLPHOSPHATASE"/>
    <property type="match status" value="1"/>
</dbReference>
<evidence type="ECO:0000259" key="4">
    <source>
        <dbReference type="PROSITE" id="PS51160"/>
    </source>
</evidence>
<dbReference type="EMBL" id="CP000477">
    <property type="protein sequence ID" value="ABK14737.1"/>
    <property type="molecule type" value="Genomic_DNA"/>
</dbReference>
<evidence type="ECO:0000313" key="5">
    <source>
        <dbReference type="EMBL" id="ABK14737.1"/>
    </source>
</evidence>
<dbReference type="SUPFAM" id="SSF54975">
    <property type="entry name" value="Acylphosphatase/BLUF domain-like"/>
    <property type="match status" value="1"/>
</dbReference>
<dbReference type="STRING" id="349307.Mthe_0949"/>
<dbReference type="OrthoDB" id="6643at2157"/>
<dbReference type="RefSeq" id="WP_011696132.1">
    <property type="nucleotide sequence ID" value="NC_008553.1"/>
</dbReference>
<dbReference type="GO" id="GO:0003998">
    <property type="term" value="F:acylphosphatase activity"/>
    <property type="evidence" value="ECO:0007669"/>
    <property type="project" value="UniProtKB-EC"/>
</dbReference>
<feature type="active site" evidence="1">
    <location>
        <position position="18"/>
    </location>
</feature>
<dbReference type="PROSITE" id="PS51160">
    <property type="entry name" value="ACYLPHOSPHATASE_3"/>
    <property type="match status" value="1"/>
</dbReference>
<evidence type="ECO:0000256" key="1">
    <source>
        <dbReference type="PROSITE-ProRule" id="PRU00520"/>
    </source>
</evidence>
<comment type="similarity">
    <text evidence="2">Belongs to the acylphosphatase family.</text>
</comment>
<dbReference type="InterPro" id="IPR001792">
    <property type="entry name" value="Acylphosphatase-like_dom"/>
</dbReference>
<keyword evidence="3" id="KW-0175">Coiled coil</keyword>
<evidence type="ECO:0000256" key="3">
    <source>
        <dbReference type="SAM" id="Coils"/>
    </source>
</evidence>
<dbReference type="PANTHER" id="PTHR47268:SF4">
    <property type="entry name" value="ACYLPHOSPHATASE"/>
    <property type="match status" value="1"/>
</dbReference>
<keyword evidence="1" id="KW-0378">Hydrolase</keyword>
<feature type="coiled-coil region" evidence="3">
    <location>
        <begin position="175"/>
        <end position="220"/>
    </location>
</feature>
<dbReference type="AlphaFoldDB" id="A0B7R3"/>
<feature type="domain" description="Acylphosphatase-like" evidence="4">
    <location>
        <begin position="3"/>
        <end position="90"/>
    </location>
</feature>
<reference evidence="5 6" key="1">
    <citation type="submission" date="2006-10" db="EMBL/GenBank/DDBJ databases">
        <title>Complete sequence of Methanosaeta thermophila PT.</title>
        <authorList>
            <consortium name="US DOE Joint Genome Institute"/>
            <person name="Copeland A."/>
            <person name="Lucas S."/>
            <person name="Lapidus A."/>
            <person name="Barry K."/>
            <person name="Detter J.C."/>
            <person name="Glavina del Rio T."/>
            <person name="Hammon N."/>
            <person name="Israni S."/>
            <person name="Pitluck S."/>
            <person name="Chain P."/>
            <person name="Malfatti S."/>
            <person name="Shin M."/>
            <person name="Vergez L."/>
            <person name="Schmutz J."/>
            <person name="Larimer F."/>
            <person name="Land M."/>
            <person name="Hauser L."/>
            <person name="Kyrpides N."/>
            <person name="Kim E."/>
            <person name="Smith K.S."/>
            <person name="Ingram-Smith C."/>
            <person name="Richardson P."/>
        </authorList>
    </citation>
    <scope>NUCLEOTIDE SEQUENCE [LARGE SCALE GENOMIC DNA]</scope>
    <source>
        <strain evidence="6">DSM 6194 / JCM 14653 / NBRC 101360 / PT</strain>
    </source>
</reference>
<evidence type="ECO:0000256" key="2">
    <source>
        <dbReference type="RuleBase" id="RU004168"/>
    </source>
</evidence>